<dbReference type="STRING" id="134849.SAMN05443668_11660"/>
<keyword evidence="3" id="KW-0560">Oxidoreductase</keyword>
<dbReference type="InterPro" id="IPR019921">
    <property type="entry name" value="Lucif-like_OxRdtase_Rv2161c"/>
</dbReference>
<reference evidence="6 7" key="1">
    <citation type="submission" date="2016-11" db="EMBL/GenBank/DDBJ databases">
        <authorList>
            <person name="Jaros S."/>
            <person name="Januszkiewicz K."/>
            <person name="Wedrychowicz H."/>
        </authorList>
    </citation>
    <scope>NUCLEOTIDE SEQUENCE [LARGE SCALE GENOMIC DNA]</scope>
    <source>
        <strain evidence="6 7">DSM 46144</strain>
    </source>
</reference>
<evidence type="ECO:0000313" key="6">
    <source>
        <dbReference type="EMBL" id="SHN46524.1"/>
    </source>
</evidence>
<dbReference type="InterPro" id="IPR036661">
    <property type="entry name" value="Luciferase-like_sf"/>
</dbReference>
<evidence type="ECO:0000259" key="5">
    <source>
        <dbReference type="Pfam" id="PF00296"/>
    </source>
</evidence>
<evidence type="ECO:0000256" key="2">
    <source>
        <dbReference type="ARBA" id="ARBA00022643"/>
    </source>
</evidence>
<name>A0A1M7RJS7_9ACTN</name>
<dbReference type="Proteomes" id="UP000184440">
    <property type="component" value="Unassembled WGS sequence"/>
</dbReference>
<accession>A0A1M7RJS7</accession>
<keyword evidence="1" id="KW-0285">Flavoprotein</keyword>
<organism evidence="6 7">
    <name type="scientific">Cryptosporangium aurantiacum</name>
    <dbReference type="NCBI Taxonomy" id="134849"/>
    <lineage>
        <taxon>Bacteria</taxon>
        <taxon>Bacillati</taxon>
        <taxon>Actinomycetota</taxon>
        <taxon>Actinomycetes</taxon>
        <taxon>Cryptosporangiales</taxon>
        <taxon>Cryptosporangiaceae</taxon>
        <taxon>Cryptosporangium</taxon>
    </lineage>
</organism>
<gene>
    <name evidence="6" type="ORF">SAMN05443668_11660</name>
</gene>
<keyword evidence="7" id="KW-1185">Reference proteome</keyword>
<proteinExistence type="predicted"/>
<protein>
    <submittedName>
        <fullName evidence="6">Probable F420-dependent oxidoreductase, Rv2161c family</fullName>
    </submittedName>
</protein>
<dbReference type="GO" id="GO:0008726">
    <property type="term" value="F:alkanesulfonate monooxygenase activity"/>
    <property type="evidence" value="ECO:0007669"/>
    <property type="project" value="TreeGrafter"/>
</dbReference>
<dbReference type="AlphaFoldDB" id="A0A1M7RJS7"/>
<dbReference type="OrthoDB" id="5172444at2"/>
<dbReference type="EMBL" id="FRCS01000016">
    <property type="protein sequence ID" value="SHN46524.1"/>
    <property type="molecule type" value="Genomic_DNA"/>
</dbReference>
<dbReference type="PANTHER" id="PTHR42847:SF4">
    <property type="entry name" value="ALKANESULFONATE MONOOXYGENASE-RELATED"/>
    <property type="match status" value="1"/>
</dbReference>
<dbReference type="Pfam" id="PF00296">
    <property type="entry name" value="Bac_luciferase"/>
    <property type="match status" value="1"/>
</dbReference>
<dbReference type="NCBIfam" id="TIGR03619">
    <property type="entry name" value="F420_Rv2161c"/>
    <property type="match status" value="1"/>
</dbReference>
<dbReference type="SUPFAM" id="SSF51679">
    <property type="entry name" value="Bacterial luciferase-like"/>
    <property type="match status" value="1"/>
</dbReference>
<dbReference type="InterPro" id="IPR011251">
    <property type="entry name" value="Luciferase-like_dom"/>
</dbReference>
<dbReference type="InterPro" id="IPR050172">
    <property type="entry name" value="SsuD_RutA_monooxygenase"/>
</dbReference>
<keyword evidence="2" id="KW-0288">FMN</keyword>
<feature type="domain" description="Luciferase-like" evidence="5">
    <location>
        <begin position="42"/>
        <end position="226"/>
    </location>
</feature>
<keyword evidence="4" id="KW-0503">Monooxygenase</keyword>
<dbReference type="GO" id="GO:0046306">
    <property type="term" value="P:alkanesulfonate catabolic process"/>
    <property type="evidence" value="ECO:0007669"/>
    <property type="project" value="TreeGrafter"/>
</dbReference>
<dbReference type="PANTHER" id="PTHR42847">
    <property type="entry name" value="ALKANESULFONATE MONOOXYGENASE"/>
    <property type="match status" value="1"/>
</dbReference>
<evidence type="ECO:0000313" key="7">
    <source>
        <dbReference type="Proteomes" id="UP000184440"/>
    </source>
</evidence>
<evidence type="ECO:0000256" key="3">
    <source>
        <dbReference type="ARBA" id="ARBA00023002"/>
    </source>
</evidence>
<dbReference type="Gene3D" id="3.20.20.30">
    <property type="entry name" value="Luciferase-like domain"/>
    <property type="match status" value="1"/>
</dbReference>
<sequence length="314" mass="33856">MPRQHSRALTKTRLQFYNSGVDIAYGLPFHTCPAPAYLLDGSSLGELAATAEKAGFSAVHLTDHPAPSQPWRTTGGHDGVDPFVGLAFAAAATTRLRLLTYLVVLPYRNPFHLAKLVASLDALSGGRVELGLGAGYHKAEFRALGVDWDERNALFDEALAVLRKAWTGRPVTHEGLHFTARDTVVTPPCTPPLWFGGNSRLTLRRVVENRAGWLPLPNPRATASHLRSPAMESIADFAALLDTARAHAAAVGAPPPSRVMYPLPDGDPAVHVDLARRAAEAGATSLVVNGQGRTLREATEWIDRYATTVLERLS</sequence>
<evidence type="ECO:0000256" key="4">
    <source>
        <dbReference type="ARBA" id="ARBA00023033"/>
    </source>
</evidence>
<evidence type="ECO:0000256" key="1">
    <source>
        <dbReference type="ARBA" id="ARBA00022630"/>
    </source>
</evidence>